<dbReference type="Pfam" id="PF11335">
    <property type="entry name" value="DUF3137"/>
    <property type="match status" value="1"/>
</dbReference>
<gene>
    <name evidence="2" type="ORF">HYS17_10405</name>
</gene>
<feature type="transmembrane region" description="Helical" evidence="1">
    <location>
        <begin position="62"/>
        <end position="79"/>
    </location>
</feature>
<reference evidence="2 3" key="1">
    <citation type="submission" date="2020-07" db="EMBL/GenBank/DDBJ databases">
        <title>Huge and variable diversity of episymbiotic CPR bacteria and DPANN archaea in groundwater ecosystems.</title>
        <authorList>
            <person name="He C.Y."/>
            <person name="Keren R."/>
            <person name="Whittaker M."/>
            <person name="Farag I.F."/>
            <person name="Doudna J."/>
            <person name="Cate J.H.D."/>
            <person name="Banfield J.F."/>
        </authorList>
    </citation>
    <scope>NUCLEOTIDE SEQUENCE [LARGE SCALE GENOMIC DNA]</scope>
    <source>
        <strain evidence="2">NC_groundwater_70_Ag_B-0.1um_54_66</strain>
    </source>
</reference>
<dbReference type="AlphaFoldDB" id="A0A7T5UHR9"/>
<proteinExistence type="predicted"/>
<evidence type="ECO:0000313" key="3">
    <source>
        <dbReference type="Proteomes" id="UP000595362"/>
    </source>
</evidence>
<organism evidence="2 3">
    <name type="scientific">Micavibrio aeruginosavorus</name>
    <dbReference type="NCBI Taxonomy" id="349221"/>
    <lineage>
        <taxon>Bacteria</taxon>
        <taxon>Pseudomonadati</taxon>
        <taxon>Bdellovibrionota</taxon>
        <taxon>Bdellovibrionia</taxon>
        <taxon>Bdellovibrionales</taxon>
        <taxon>Pseudobdellovibrionaceae</taxon>
        <taxon>Micavibrio</taxon>
    </lineage>
</organism>
<sequence>MTSNLPPRIIHDILLDMQKLAPALEKKRRAYNLSLLIGVFVIVGALYALLSYLTDPRLGSQIAMIGVAFLPSYILYRVLNHLYGKAVHRAFIKAVCKQGVLSYSELGFFESREIEHHKILPHALKSVSGEGIKGTYQSITFVLQEISLRNKGDTAFWGIAARIYLSHAFEGHTVMIPHGRHMADFLLRFPNWKKINTMSAKYAPYYEGLTSDPVEARAVLPPHFMERLMDAGQLPRGKMMSLSLTGREILLAYPRFRPLFVVPALWQPVSLAAMQRCIWEIESIFRVIDVIKSNRQIRT</sequence>
<dbReference type="InterPro" id="IPR021484">
    <property type="entry name" value="DUF3137"/>
</dbReference>
<protein>
    <submittedName>
        <fullName evidence="2">DUF3137 domain-containing protein</fullName>
    </submittedName>
</protein>
<keyword evidence="1" id="KW-1133">Transmembrane helix</keyword>
<dbReference type="Proteomes" id="UP000595362">
    <property type="component" value="Chromosome"/>
</dbReference>
<name>A0A7T5UHR9_9BACT</name>
<evidence type="ECO:0000313" key="2">
    <source>
        <dbReference type="EMBL" id="QQG35898.1"/>
    </source>
</evidence>
<keyword evidence="1" id="KW-0812">Transmembrane</keyword>
<dbReference type="EMBL" id="CP066681">
    <property type="protein sequence ID" value="QQG35898.1"/>
    <property type="molecule type" value="Genomic_DNA"/>
</dbReference>
<accession>A0A7T5UHR9</accession>
<feature type="transmembrane region" description="Helical" evidence="1">
    <location>
        <begin position="30"/>
        <end position="50"/>
    </location>
</feature>
<keyword evidence="1" id="KW-0472">Membrane</keyword>
<evidence type="ECO:0000256" key="1">
    <source>
        <dbReference type="SAM" id="Phobius"/>
    </source>
</evidence>